<gene>
    <name evidence="2" type="ORF">ACFFGE_05620</name>
</gene>
<keyword evidence="1" id="KW-0812">Transmembrane</keyword>
<proteinExistence type="predicted"/>
<name>A0ABV6R152_9CAUL</name>
<accession>A0ABV6R152</accession>
<keyword evidence="3" id="KW-1185">Reference proteome</keyword>
<keyword evidence="1" id="KW-0472">Membrane</keyword>
<feature type="transmembrane region" description="Helical" evidence="1">
    <location>
        <begin position="20"/>
        <end position="38"/>
    </location>
</feature>
<protein>
    <submittedName>
        <fullName evidence="2">Flp family type IVb pilin</fullName>
    </submittedName>
</protein>
<dbReference type="RefSeq" id="WP_376835139.1">
    <property type="nucleotide sequence ID" value="NZ_JBHLSW010000003.1"/>
</dbReference>
<organism evidence="2 3">
    <name type="scientific">Brevundimonas balnearis</name>
    <dbReference type="NCBI Taxonomy" id="1572858"/>
    <lineage>
        <taxon>Bacteria</taxon>
        <taxon>Pseudomonadati</taxon>
        <taxon>Pseudomonadota</taxon>
        <taxon>Alphaproteobacteria</taxon>
        <taxon>Caulobacterales</taxon>
        <taxon>Caulobacteraceae</taxon>
        <taxon>Brevundimonas</taxon>
    </lineage>
</organism>
<comment type="caution">
    <text evidence="2">The sequence shown here is derived from an EMBL/GenBank/DDBJ whole genome shotgun (WGS) entry which is preliminary data.</text>
</comment>
<evidence type="ECO:0000313" key="2">
    <source>
        <dbReference type="EMBL" id="MFC0633359.1"/>
    </source>
</evidence>
<dbReference type="EMBL" id="JBHLSW010000003">
    <property type="protein sequence ID" value="MFC0633359.1"/>
    <property type="molecule type" value="Genomic_DNA"/>
</dbReference>
<reference evidence="2 3" key="1">
    <citation type="submission" date="2024-09" db="EMBL/GenBank/DDBJ databases">
        <authorList>
            <person name="Sun Q."/>
            <person name="Mori K."/>
        </authorList>
    </citation>
    <scope>NUCLEOTIDE SEQUENCE [LARGE SCALE GENOMIC DNA]</scope>
    <source>
        <strain evidence="2 3">NCAIM B.02621</strain>
    </source>
</reference>
<sequence length="58" mass="5997">MIGLLIRFRRDEAGATALEYGLIAALMFVVCLAGWQALGGNASGLIGRTMSAIANALS</sequence>
<dbReference type="InterPro" id="IPR007047">
    <property type="entry name" value="Flp_Fap"/>
</dbReference>
<dbReference type="Proteomes" id="UP001589906">
    <property type="component" value="Unassembled WGS sequence"/>
</dbReference>
<evidence type="ECO:0000313" key="3">
    <source>
        <dbReference type="Proteomes" id="UP001589906"/>
    </source>
</evidence>
<keyword evidence="1" id="KW-1133">Transmembrane helix</keyword>
<dbReference type="Pfam" id="PF04964">
    <property type="entry name" value="Flp_Fap"/>
    <property type="match status" value="1"/>
</dbReference>
<evidence type="ECO:0000256" key="1">
    <source>
        <dbReference type="SAM" id="Phobius"/>
    </source>
</evidence>